<feature type="domain" description="C2H2-type" evidence="8">
    <location>
        <begin position="2620"/>
        <end position="2647"/>
    </location>
</feature>
<feature type="compositionally biased region" description="Polar residues" evidence="7">
    <location>
        <begin position="373"/>
        <end position="396"/>
    </location>
</feature>
<evidence type="ECO:0000256" key="7">
    <source>
        <dbReference type="SAM" id="MobiDB-lite"/>
    </source>
</evidence>
<dbReference type="STRING" id="35570.A0A1I8NWI8"/>
<feature type="compositionally biased region" description="Basic and acidic residues" evidence="7">
    <location>
        <begin position="405"/>
        <end position="414"/>
    </location>
</feature>
<dbReference type="PROSITE" id="PS00028">
    <property type="entry name" value="ZINC_FINGER_C2H2_1"/>
    <property type="match status" value="6"/>
</dbReference>
<feature type="domain" description="C2H2-type" evidence="8">
    <location>
        <begin position="2649"/>
        <end position="2677"/>
    </location>
</feature>
<feature type="compositionally biased region" description="Polar residues" evidence="7">
    <location>
        <begin position="1077"/>
        <end position="1098"/>
    </location>
</feature>
<feature type="compositionally biased region" description="Polar residues" evidence="7">
    <location>
        <begin position="752"/>
        <end position="761"/>
    </location>
</feature>
<dbReference type="Gene3D" id="3.30.160.60">
    <property type="entry name" value="Classic Zinc Finger"/>
    <property type="match status" value="3"/>
</dbReference>
<evidence type="ECO:0008006" key="12">
    <source>
        <dbReference type="Google" id="ProtNLM"/>
    </source>
</evidence>
<feature type="compositionally biased region" description="Polar residues" evidence="7">
    <location>
        <begin position="1422"/>
        <end position="1431"/>
    </location>
</feature>
<feature type="region of interest" description="Disordered" evidence="7">
    <location>
        <begin position="1007"/>
        <end position="1288"/>
    </location>
</feature>
<dbReference type="Proteomes" id="UP000095300">
    <property type="component" value="Unassembled WGS sequence"/>
</dbReference>
<evidence type="ECO:0000256" key="2">
    <source>
        <dbReference type="ARBA" id="ARBA00022737"/>
    </source>
</evidence>
<dbReference type="Pfam" id="PF07776">
    <property type="entry name" value="zf-AD"/>
    <property type="match status" value="1"/>
</dbReference>
<feature type="compositionally biased region" description="Polar residues" evidence="7">
    <location>
        <begin position="690"/>
        <end position="701"/>
    </location>
</feature>
<evidence type="ECO:0000259" key="9">
    <source>
        <dbReference type="PROSITE" id="PS51915"/>
    </source>
</evidence>
<dbReference type="SUPFAM" id="SSF57716">
    <property type="entry name" value="Glucocorticoid receptor-like (DNA-binding domain)"/>
    <property type="match status" value="1"/>
</dbReference>
<feature type="compositionally biased region" description="Basic and acidic residues" evidence="7">
    <location>
        <begin position="1026"/>
        <end position="1055"/>
    </location>
</feature>
<feature type="compositionally biased region" description="Basic and acidic residues" evidence="7">
    <location>
        <begin position="588"/>
        <end position="599"/>
    </location>
</feature>
<feature type="region of interest" description="Disordered" evidence="7">
    <location>
        <begin position="1711"/>
        <end position="1745"/>
    </location>
</feature>
<feature type="compositionally biased region" description="Basic and acidic residues" evidence="7">
    <location>
        <begin position="1272"/>
        <end position="1284"/>
    </location>
</feature>
<dbReference type="SMART" id="SM00355">
    <property type="entry name" value="ZnF_C2H2"/>
    <property type="match status" value="8"/>
</dbReference>
<evidence type="ECO:0000313" key="10">
    <source>
        <dbReference type="EnsemblMetazoa" id="SCAU002638-PA"/>
    </source>
</evidence>
<keyword evidence="1" id="KW-0479">Metal-binding</keyword>
<dbReference type="Pfam" id="PF00096">
    <property type="entry name" value="zf-C2H2"/>
    <property type="match status" value="2"/>
</dbReference>
<feature type="compositionally biased region" description="Polar residues" evidence="7">
    <location>
        <begin position="1252"/>
        <end position="1265"/>
    </location>
</feature>
<keyword evidence="4" id="KW-0862">Zinc</keyword>
<feature type="compositionally biased region" description="Basic and acidic residues" evidence="7">
    <location>
        <begin position="1502"/>
        <end position="1527"/>
    </location>
</feature>
<feature type="region of interest" description="Disordered" evidence="7">
    <location>
        <begin position="2149"/>
        <end position="2194"/>
    </location>
</feature>
<feature type="compositionally biased region" description="Polar residues" evidence="7">
    <location>
        <begin position="2149"/>
        <end position="2160"/>
    </location>
</feature>
<dbReference type="InterPro" id="IPR050758">
    <property type="entry name" value="Znf_C2H2-type"/>
</dbReference>
<dbReference type="PANTHER" id="PTHR23234:SF10">
    <property type="entry name" value="RIKEN CDNA 6720489N17 GENE-RELATED"/>
    <property type="match status" value="1"/>
</dbReference>
<dbReference type="SUPFAM" id="SSF57667">
    <property type="entry name" value="beta-beta-alpha zinc fingers"/>
    <property type="match status" value="3"/>
</dbReference>
<feature type="compositionally biased region" description="Polar residues" evidence="7">
    <location>
        <begin position="1162"/>
        <end position="1173"/>
    </location>
</feature>
<feature type="domain" description="C2H2-type" evidence="8">
    <location>
        <begin position="2589"/>
        <end position="2617"/>
    </location>
</feature>
<feature type="compositionally biased region" description="Basic and acidic residues" evidence="7">
    <location>
        <begin position="1310"/>
        <end position="1337"/>
    </location>
</feature>
<feature type="region of interest" description="Disordered" evidence="7">
    <location>
        <begin position="365"/>
        <end position="424"/>
    </location>
</feature>
<dbReference type="InterPro" id="IPR012934">
    <property type="entry name" value="Znf_AD"/>
</dbReference>
<feature type="compositionally biased region" description="Basic and acidic residues" evidence="7">
    <location>
        <begin position="609"/>
        <end position="630"/>
    </location>
</feature>
<dbReference type="InterPro" id="IPR013087">
    <property type="entry name" value="Znf_C2H2_type"/>
</dbReference>
<accession>A0A1I8NWI8</accession>
<name>A0A1I8NWI8_STOCA</name>
<feature type="compositionally biased region" description="Basic and acidic residues" evidence="7">
    <location>
        <begin position="732"/>
        <end position="749"/>
    </location>
</feature>
<dbReference type="SMART" id="SM00868">
    <property type="entry name" value="zf-AD"/>
    <property type="match status" value="1"/>
</dbReference>
<dbReference type="OrthoDB" id="2687452at2759"/>
<feature type="compositionally biased region" description="Basic and acidic residues" evidence="7">
    <location>
        <begin position="1385"/>
        <end position="1421"/>
    </location>
</feature>
<feature type="compositionally biased region" description="Low complexity" evidence="7">
    <location>
        <begin position="860"/>
        <end position="887"/>
    </location>
</feature>
<dbReference type="GO" id="GO:0008270">
    <property type="term" value="F:zinc ion binding"/>
    <property type="evidence" value="ECO:0007669"/>
    <property type="project" value="UniProtKB-KW"/>
</dbReference>
<evidence type="ECO:0000256" key="4">
    <source>
        <dbReference type="ARBA" id="ARBA00022833"/>
    </source>
</evidence>
<keyword evidence="3 5" id="KW-0863">Zinc-finger</keyword>
<feature type="compositionally biased region" description="Low complexity" evidence="7">
    <location>
        <begin position="1134"/>
        <end position="1144"/>
    </location>
</feature>
<dbReference type="PANTHER" id="PTHR23234">
    <property type="entry name" value="ZNF44 PROTEIN"/>
    <property type="match status" value="1"/>
</dbReference>
<feature type="domain" description="C2H2-type" evidence="8">
    <location>
        <begin position="2678"/>
        <end position="2706"/>
    </location>
</feature>
<dbReference type="EnsemblMetazoa" id="SCAU002638-RA">
    <property type="protein sequence ID" value="SCAU002638-PA"/>
    <property type="gene ID" value="SCAU002638"/>
</dbReference>
<feature type="domain" description="C2H2-type" evidence="8">
    <location>
        <begin position="2260"/>
        <end position="2288"/>
    </location>
</feature>
<sequence length="2728" mass="301349">MAASVTPTLCRTPKTPVSAIEASSNNATAAKDNDNICHNDNSDKKSCSSNNNNTAQKTTLNSQELCRSCGKTSEDLYELYHHPQYNHATTALPQSRNDETMPSPFTTSSTTCYGSRTDKELSVAAAAASLTSNSLTSNACPSNTTNVTTTTATFDSVAATAKATAKGQSNMENILQEMQIWHLQIKCNDGLPQRICAKCTAQFYMIHKFRRKCLKVQTQLRSLFEEELMQQQFQLKCQKEEQKRLLVVKEEQNDQQQPLQQSNEQEIVQTKEVATMPSELLMEHDAKSETITTTTSATSINPMEKLTVVTSVEDVSATVTLANANNTKDQQQEQLKSTSVKDSVPLDINVDTLSETLTKDLPLVETDEELESQPVTGTTSECCKNPQFGSDKTSATEPLAKRRKSNSEYDHHTESSPSQDKWQEIKIKPLYVPEKTTQSDNTCQFAKLTEDTRPDAAAAADAVKQRNEMLKRRTRKKLVLTRSKSTTPETGGSLPLTKAALKSYSSISTRASSSACKEVTPGIGPSLKCKRLENLLNDNADNNEELAKACAITFEDKPDSEAALNKQNALNVKKAHNEQVTKACANSSEDKPDSEKVLNKQDALNVKKSHNDDNNNNEKHDTRQISEDNSKNVSNNISCESFKANEKGHPLHKSRKISKMSLNSKILAKLDQPLPCEEKETMRRRRKCSRTPNTKSASQCSETRETSPSKLAFNSTLPKSPLSSKNAKRRRNPEELENKKTKSLSKDPEIEITQQHPTNKQPRLDGDSKMLLATNNQNSFFDKDKCNMKKDFSISTSKLLSKQCLNSASLRSTTFPSSSFVSLYSSTRPAAKKLLNESCKTLPMYDSTDIKWQHRRSQRLSSTSSTSSSSLLSSSSSSSSSGLSSTSDESDAGEVDDCDDDEVYYEANIYHRMSNNNNYRTPTNFWKTKAQMKVNLFATGHSSLMTAETTNSSAKHDLNTSTGFITEGLRSQSLDDDDANETDGNIKSSCFPFNTSLCLGDNKTCDNGIDADDEDEKDGNPAKVSIKKEEPEELPQKDVKLEKESQEEAATKNDSKLGIPMQDENSKQKPSTIVDEQPTTNTTTPMGSQSTNAASNHKPSVDNRRRPSMKLILQRRSSTRFTCLTKEEEYTRASTPPTSTSSSPVRKEKRKLCEEDIMDSKATLSDSAESQDIISHEDGGNQILPVSPGSNQEVESKRPPSATSQTENNEQQMKTNTEDEVQLLHIAKSPMLDDMDTGSNDETTDKLHKLTPNDTSESNGNSSGTDFPPLLKEAESSEQEKETALQEQKLVIRVPLASLTQHFKRMHLAKEKLQEDQNDHLKAENNNEKENSCKEILMESYGAPPVHAVDNEASSKEEDEGTTSQNPQGDIVAHINLDSDDELKTEDKMEVTPETLHKPIADSETTKISDTNKKVEEEPKNETSTAVQDTQPPFPAKGSQEDEAEEKLYLSEGTLKESASLIEDTTDRPIEKLEKQQEEGSPTEEESDSREANFDASPNLNELKEEVTDLTEENPKVPESFKPELHSDPAPPISTNSETVEHLNDAKLSSTSEISALHPDILELVQESESLTAGDGVKPFVGASSKITDFINNFQANCINSPDVAESEINSMDVLPHLTHPSNNPNLSAEIRDVEDTLNGILNEMHDRDMYTPRSGENEDFLAHSSIYSPMTDAPTTPSQSLYAESPRTVNSNPMSLSPFIPSHMDYNAMTPQSSHSSCMSGHTNTTITSSINSTSSQQSGGVSSDHLPSYTDCFAGEESTQSELIGFQNDIPCFENIELNANGEPTNADMGEMSNDDEAVVNQATSKEYSNIDLLESLDKTNETDLAEFPTEGALQPGTSSALPDLVGIVPAAVENAASAMENPDSENLAAPNLTEKEDVSTEQHANEAMPTTEMDITQAKAHDINATNDDVSEPAIQYEAEPNTAPTVIDITDSSEQYEPPEDPNAATIIQTDMNLTSGEPALMHQQYVLTTTPHGPVFITTPQEIPQPAQSQNLQYVTLDGSSATSELSWPNQATPPAAATYFVNTSGEIFLSNPAFNTLVVPPPQQTPPVAADNYVQVYQGHHAAPPQQQQQQHQQSQQQNPNNTFVMVVNNLATGEQQYIANPTANSTVLLQTQMPSNYISNSSCQNQSNQDVITNENVVNPFSVNTSTPAQHASVSVDPCNEEEQETERSAAPSSPPSQRETTRQGVQKLLQQKIQQKPLLPRASTSSPNPVRIPLRSQKISLICRFCHKRPKFTNNVDYSNHIITMHPAEKPYNCDYCPKHFQRRSERQDHVAQVHGSRYQCAQCGVSFCAQRALDFHLQKFHASSMPCAIPPRIAAVAPTQQILSTSTSTSSASSSALAVNHLQHNSTSTSSSTSLSSAASSQSSAYNLLHSAAQRQRLVRVAEEKMHNAQHHSENEEEGSKHKNHGSNNKYSFDSQLDIADGTTVTAPHRHHHHQTKQLHHQQQQQYYKQQPTRKLCCPDCDGDDDSCCSVKNNLQNNHKQLFNHHQQQQQFIGGNLNDGVHNTMISIEQTEPDSTTTLRHFRKASLKSLASSEGMNCSGGNNYLPYSSCPYDSGNKRCVPSANATTQYYTVGKYVSRDYNCHLCEDSFATANALRKHRNVVHNNHCTMPFVCSICKRGFRLRNALQRHMETHDAEGRPYGCNICQVRFPRPSQLTLHKLTVHKFEKVHTCDECGKQFGTESSLKAHEKVAHEANSMPLPFACVYLEEPKYQQPNITNN</sequence>
<evidence type="ECO:0000256" key="6">
    <source>
        <dbReference type="PROSITE-ProRule" id="PRU01263"/>
    </source>
</evidence>
<feature type="region of interest" description="Disordered" evidence="7">
    <location>
        <begin position="1310"/>
        <end position="1536"/>
    </location>
</feature>
<feature type="compositionally biased region" description="Basic residues" evidence="7">
    <location>
        <begin position="2437"/>
        <end position="2449"/>
    </location>
</feature>
<feature type="region of interest" description="Disordered" evidence="7">
    <location>
        <begin position="581"/>
        <end position="766"/>
    </location>
</feature>
<feature type="compositionally biased region" description="Polar residues" evidence="7">
    <location>
        <begin position="1201"/>
        <end position="1215"/>
    </location>
</feature>
<feature type="compositionally biased region" description="Basic and acidic residues" evidence="7">
    <location>
        <begin position="2394"/>
        <end position="2410"/>
    </location>
</feature>
<feature type="compositionally biased region" description="Low complexity" evidence="7">
    <location>
        <begin position="100"/>
        <end position="111"/>
    </location>
</feature>
<feature type="compositionally biased region" description="Polar residues" evidence="7">
    <location>
        <begin position="1711"/>
        <end position="1723"/>
    </location>
</feature>
<evidence type="ECO:0000256" key="3">
    <source>
        <dbReference type="ARBA" id="ARBA00022771"/>
    </source>
</evidence>
<organism evidence="10 11">
    <name type="scientific">Stomoxys calcitrans</name>
    <name type="common">Stable fly</name>
    <name type="synonym">Conops calcitrans</name>
    <dbReference type="NCBI Taxonomy" id="35570"/>
    <lineage>
        <taxon>Eukaryota</taxon>
        <taxon>Metazoa</taxon>
        <taxon>Ecdysozoa</taxon>
        <taxon>Arthropoda</taxon>
        <taxon>Hexapoda</taxon>
        <taxon>Insecta</taxon>
        <taxon>Pterygota</taxon>
        <taxon>Neoptera</taxon>
        <taxon>Endopterygota</taxon>
        <taxon>Diptera</taxon>
        <taxon>Brachycera</taxon>
        <taxon>Muscomorpha</taxon>
        <taxon>Muscoidea</taxon>
        <taxon>Muscidae</taxon>
        <taxon>Stomoxys</taxon>
    </lineage>
</organism>
<keyword evidence="2" id="KW-0677">Repeat</keyword>
<proteinExistence type="predicted"/>
<dbReference type="GO" id="GO:0005634">
    <property type="term" value="C:nucleus"/>
    <property type="evidence" value="ECO:0007669"/>
    <property type="project" value="InterPro"/>
</dbReference>
<comment type="caution">
    <text evidence="6">Lacks conserved residue(s) required for the propagation of feature annotation.</text>
</comment>
<evidence type="ECO:0000259" key="8">
    <source>
        <dbReference type="PROSITE" id="PS50157"/>
    </source>
</evidence>
<feature type="region of interest" description="Disordered" evidence="7">
    <location>
        <begin position="856"/>
        <end position="897"/>
    </location>
</feature>
<evidence type="ECO:0000256" key="1">
    <source>
        <dbReference type="ARBA" id="ARBA00022723"/>
    </source>
</evidence>
<feature type="domain" description="ZAD" evidence="9">
    <location>
        <begin position="135"/>
        <end position="223"/>
    </location>
</feature>
<feature type="compositionally biased region" description="Polar residues" evidence="7">
    <location>
        <begin position="708"/>
        <end position="725"/>
    </location>
</feature>
<feature type="domain" description="C2H2-type" evidence="8">
    <location>
        <begin position="2287"/>
        <end position="2315"/>
    </location>
</feature>
<gene>
    <name evidence="10" type="primary">106088290</name>
</gene>
<evidence type="ECO:0000256" key="5">
    <source>
        <dbReference type="PROSITE-ProRule" id="PRU00042"/>
    </source>
</evidence>
<reference evidence="10" key="1">
    <citation type="submission" date="2020-05" db="UniProtKB">
        <authorList>
            <consortium name="EnsemblMetazoa"/>
        </authorList>
    </citation>
    <scope>IDENTIFICATION</scope>
    <source>
        <strain evidence="10">USDA</strain>
    </source>
</reference>
<evidence type="ECO:0000313" key="11">
    <source>
        <dbReference type="Proteomes" id="UP000095300"/>
    </source>
</evidence>
<dbReference type="PROSITE" id="PS51915">
    <property type="entry name" value="ZAD"/>
    <property type="match status" value="1"/>
</dbReference>
<feature type="compositionally biased region" description="Low complexity" evidence="7">
    <location>
        <begin position="1724"/>
        <end position="1745"/>
    </location>
</feature>
<dbReference type="PROSITE" id="PS50157">
    <property type="entry name" value="ZINC_FINGER_C2H2_2"/>
    <property type="match status" value="6"/>
</dbReference>
<feature type="compositionally biased region" description="Basic and acidic residues" evidence="7">
    <location>
        <begin position="1465"/>
        <end position="1478"/>
    </location>
</feature>
<dbReference type="VEuPathDB" id="VectorBase:SCAU002638"/>
<feature type="region of interest" description="Disordered" evidence="7">
    <location>
        <begin position="88"/>
        <end position="111"/>
    </location>
</feature>
<protein>
    <recommendedName>
        <fullName evidence="12">ZAD domain-containing protein</fullName>
    </recommendedName>
</protein>
<dbReference type="FunFam" id="3.30.160.60:FF:000446">
    <property type="entry name" value="Zinc finger protein"/>
    <property type="match status" value="1"/>
</dbReference>
<feature type="region of interest" description="Disordered" evidence="7">
    <location>
        <begin position="2394"/>
        <end position="2423"/>
    </location>
</feature>
<dbReference type="InterPro" id="IPR036236">
    <property type="entry name" value="Znf_C2H2_sf"/>
</dbReference>
<feature type="region of interest" description="Disordered" evidence="7">
    <location>
        <begin position="2435"/>
        <end position="2456"/>
    </location>
</feature>
<keyword evidence="11" id="KW-1185">Reference proteome</keyword>
<feature type="compositionally biased region" description="Acidic residues" evidence="7">
    <location>
        <begin position="888"/>
        <end position="897"/>
    </location>
</feature>